<feature type="compositionally biased region" description="Acidic residues" evidence="1">
    <location>
        <begin position="716"/>
        <end position="733"/>
    </location>
</feature>
<feature type="region of interest" description="Disordered" evidence="1">
    <location>
        <begin position="244"/>
        <end position="266"/>
    </location>
</feature>
<sequence length="760" mass="83266">MPGYVAPRNPHGQPTGGFEPNSSYPTPPVTTAGSHRSRRSVGSFGSWSGGLYTAEDHEEFCSDEYLTREFEMKGVEEGSDLYWKMRKDRAQEAVDVICRSVERGNKLAAGDPTRTVQPMTTEGGLSGESSVEGSVGTESGRSSECDVKMRGGDFKYRYKDLVGDGRSKEKVWKWRRLHVVDTEEGVKERTGGRLDAIHGEASVSKRLSVSAGKGVVEEEGFEVISATGPAATNGRENKTFSHPLFFGSSENHQQGQDIDLSFTSSNKGNKRKRLRRFFAGFLPRSSTKSSSAGAQGNRISDMENRPDESRRRLSSTCLPIPPARGSSSRAEESKTSVLSPGDRSPAENENQARSSTEDASQTSSWSVADGDSDIVKTNTNTSDTSVADTSDDDNNTAETNPVTASMDDDHINTTLAQTLASSMTIIKDKAPSSNEASKSNQTDTTTAEQEQSEEVIDYASMVAEAGDYFFDPFGTESRGKGKGIDRSVTPPYLYHEMYHLCPPLEIPECPYPPPDNEDGTPWYVRFEKDEEERRELWNNRPQWARDIVEQVRREREEADRWRHEQRLRDRLPPLDLRGPPSVPEKRRHRVSQGVAAMSNGDWGFAGRGGEGVGTRGMGVPDIFGGGGGGGSGSDRRTTTFVGGASGRDNRLLSYAEVMTNARRNEAAQAGAAAAVAAMQGRKKRRFSLTALPEIPRGFGRLMGRVIGHNGGHENSEAVEEREEEEGVVEEEEDVGRGERGVRGSEESEDGIFSRSVRPWV</sequence>
<accession>A0ABR0HQS8</accession>
<evidence type="ECO:0000313" key="3">
    <source>
        <dbReference type="Proteomes" id="UP001326199"/>
    </source>
</evidence>
<feature type="region of interest" description="Disordered" evidence="1">
    <location>
        <begin position="284"/>
        <end position="410"/>
    </location>
</feature>
<feature type="compositionally biased region" description="Basic and acidic residues" evidence="1">
    <location>
        <begin position="734"/>
        <end position="745"/>
    </location>
</feature>
<dbReference type="RefSeq" id="XP_062769135.1">
    <property type="nucleotide sequence ID" value="XM_062910239.1"/>
</dbReference>
<feature type="compositionally biased region" description="Polar residues" evidence="1">
    <location>
        <begin position="20"/>
        <end position="34"/>
    </location>
</feature>
<evidence type="ECO:0000313" key="2">
    <source>
        <dbReference type="EMBL" id="KAK4670465.1"/>
    </source>
</evidence>
<feature type="region of interest" description="Disordered" evidence="1">
    <location>
        <begin position="108"/>
        <end position="143"/>
    </location>
</feature>
<feature type="compositionally biased region" description="Low complexity" evidence="1">
    <location>
        <begin position="120"/>
        <end position="140"/>
    </location>
</feature>
<proteinExistence type="predicted"/>
<feature type="compositionally biased region" description="Polar residues" evidence="1">
    <location>
        <begin position="284"/>
        <end position="298"/>
    </location>
</feature>
<feature type="region of interest" description="Disordered" evidence="1">
    <location>
        <begin position="1"/>
        <end position="40"/>
    </location>
</feature>
<protein>
    <recommendedName>
        <fullName evidence="4">Rrn9 domain-containing protein</fullName>
    </recommendedName>
</protein>
<organism evidence="2 3">
    <name type="scientific">Podospora pseudopauciseta</name>
    <dbReference type="NCBI Taxonomy" id="2093780"/>
    <lineage>
        <taxon>Eukaryota</taxon>
        <taxon>Fungi</taxon>
        <taxon>Dikarya</taxon>
        <taxon>Ascomycota</taxon>
        <taxon>Pezizomycotina</taxon>
        <taxon>Sordariomycetes</taxon>
        <taxon>Sordariomycetidae</taxon>
        <taxon>Sordariales</taxon>
        <taxon>Podosporaceae</taxon>
        <taxon>Podospora</taxon>
    </lineage>
</organism>
<dbReference type="EMBL" id="JAFFHB010000002">
    <property type="protein sequence ID" value="KAK4670465.1"/>
    <property type="molecule type" value="Genomic_DNA"/>
</dbReference>
<feature type="compositionally biased region" description="Basic and acidic residues" evidence="1">
    <location>
        <begin position="300"/>
        <end position="311"/>
    </location>
</feature>
<evidence type="ECO:0000256" key="1">
    <source>
        <dbReference type="SAM" id="MobiDB-lite"/>
    </source>
</evidence>
<gene>
    <name evidence="2" type="ORF">QC763_211960</name>
</gene>
<feature type="region of interest" description="Disordered" evidence="1">
    <location>
        <begin position="708"/>
        <end position="760"/>
    </location>
</feature>
<feature type="compositionally biased region" description="Polar residues" evidence="1">
    <location>
        <begin position="248"/>
        <end position="266"/>
    </location>
</feature>
<feature type="region of interest" description="Disordered" evidence="1">
    <location>
        <begin position="429"/>
        <end position="452"/>
    </location>
</feature>
<comment type="caution">
    <text evidence="2">The sequence shown here is derived from an EMBL/GenBank/DDBJ whole genome shotgun (WGS) entry which is preliminary data.</text>
</comment>
<feature type="compositionally biased region" description="Low complexity" evidence="1">
    <location>
        <begin position="377"/>
        <end position="388"/>
    </location>
</feature>
<evidence type="ECO:0008006" key="4">
    <source>
        <dbReference type="Google" id="ProtNLM"/>
    </source>
</evidence>
<name>A0ABR0HQS8_9PEZI</name>
<dbReference type="Proteomes" id="UP001326199">
    <property type="component" value="Unassembled WGS sequence"/>
</dbReference>
<feature type="compositionally biased region" description="Polar residues" evidence="1">
    <location>
        <begin position="431"/>
        <end position="449"/>
    </location>
</feature>
<keyword evidence="3" id="KW-1185">Reference proteome</keyword>
<dbReference type="GeneID" id="87930582"/>
<reference evidence="2 3" key="1">
    <citation type="journal article" date="2023" name="bioRxiv">
        <title>High-quality genome assemblies of four members of thePodospora anserinaspecies complex.</title>
        <authorList>
            <person name="Ament-Velasquez S.L."/>
            <person name="Vogan A.A."/>
            <person name="Wallerman O."/>
            <person name="Hartmann F."/>
            <person name="Gautier V."/>
            <person name="Silar P."/>
            <person name="Giraud T."/>
            <person name="Johannesson H."/>
        </authorList>
    </citation>
    <scope>NUCLEOTIDE SEQUENCE [LARGE SCALE GENOMIC DNA]</scope>
    <source>
        <strain evidence="2 3">CBS 411.78</strain>
    </source>
</reference>
<feature type="compositionally biased region" description="Polar residues" evidence="1">
    <location>
        <begin position="347"/>
        <end position="366"/>
    </location>
</feature>